<dbReference type="InterPro" id="IPR046357">
    <property type="entry name" value="PPIase_dom_sf"/>
</dbReference>
<dbReference type="EMBL" id="CAAJVP010000016">
    <property type="protein sequence ID" value="VHY16159.1"/>
    <property type="molecule type" value="Genomic_DNA"/>
</dbReference>
<dbReference type="InterPro" id="IPR027304">
    <property type="entry name" value="Trigger_fact/SurA_dom_sf"/>
</dbReference>
<evidence type="ECO:0000313" key="11">
    <source>
        <dbReference type="Proteomes" id="UP000189137"/>
    </source>
</evidence>
<dbReference type="SUPFAM" id="SSF109998">
    <property type="entry name" value="Triger factor/SurA peptide-binding domain-like"/>
    <property type="match status" value="1"/>
</dbReference>
<dbReference type="EC" id="5.2.1.8" evidence="4 8"/>
<dbReference type="PROSITE" id="PS51257">
    <property type="entry name" value="PROKAR_LIPOPROTEIN"/>
    <property type="match status" value="1"/>
</dbReference>
<keyword evidence="2" id="KW-0732">Signal</keyword>
<evidence type="ECO:0000313" key="7">
    <source>
        <dbReference type="EMBL" id="HBH1541322.1"/>
    </source>
</evidence>
<feature type="signal peptide" evidence="2">
    <location>
        <begin position="1"/>
        <end position="21"/>
    </location>
</feature>
<keyword evidence="1" id="KW-0697">Rotamase</keyword>
<name>A0A031WHW1_CLODI</name>
<dbReference type="EMBL" id="LK933138">
    <property type="protein sequence ID" value="CDT38429.1"/>
    <property type="molecule type" value="Genomic_DNA"/>
</dbReference>
<evidence type="ECO:0000313" key="8">
    <source>
        <dbReference type="EMBL" id="SJS82295.1"/>
    </source>
</evidence>
<proteinExistence type="predicted"/>
<dbReference type="Proteomes" id="UP000411588">
    <property type="component" value="Unassembled WGS sequence"/>
</dbReference>
<evidence type="ECO:0000313" key="9">
    <source>
        <dbReference type="EMBL" id="VFD35667.1"/>
    </source>
</evidence>
<dbReference type="Pfam" id="PF13624">
    <property type="entry name" value="SurA_N_3"/>
    <property type="match status" value="1"/>
</dbReference>
<dbReference type="PATRIC" id="fig|1496.854.peg.4171"/>
<dbReference type="SUPFAM" id="SSF54534">
    <property type="entry name" value="FKBP-like"/>
    <property type="match status" value="1"/>
</dbReference>
<dbReference type="GeneID" id="66355962"/>
<dbReference type="GO" id="GO:0003755">
    <property type="term" value="F:peptidyl-prolyl cis-trans isomerase activity"/>
    <property type="evidence" value="ECO:0007669"/>
    <property type="project" value="UniProtKB-KW"/>
</dbReference>
<reference evidence="4" key="1">
    <citation type="submission" date="2014-07" db="EMBL/GenBank/DDBJ databases">
        <authorList>
            <person name="Monot Marc"/>
        </authorList>
    </citation>
    <scope>NUCLEOTIDE SEQUENCE</scope>
    <source>
        <strain evidence="6">7032989</strain>
        <strain evidence="5">7032994</strain>
    </source>
</reference>
<dbReference type="EMBL" id="DAEPXK010000006">
    <property type="protein sequence ID" value="HBH1541322.1"/>
    <property type="molecule type" value="Genomic_DNA"/>
</dbReference>
<reference evidence="7" key="2">
    <citation type="journal article" date="2018" name="Genome Biol.">
        <title>SKESA: strategic k-mer extension for scrupulous assemblies.</title>
        <authorList>
            <person name="Souvorov A."/>
            <person name="Agarwala R."/>
            <person name="Lipman D.J."/>
        </authorList>
    </citation>
    <scope>NUCLEOTIDE SEQUENCE</scope>
    <source>
        <strain evidence="7">HN1000</strain>
    </source>
</reference>
<sequence>MKKVITLVIAMILVVSVTACSSSKGETVATVEGTKISSDEFKKTIALYKDSMEQTYGKDIWDKEVEKGVKYKDKFKDLILDQLITTEVIYSQAKKDNLLPKKEDVEKSFKELKDAMGKDEKYKEQLKKLGIDDEFLRDQQEKDLAMQNYQSNFAKKTKISDEEMKKYYDTHKDEFKKDEVEASHILLKTVDDNNKPLSDKEKAEAKKKAEEALKEVKSGEDFAKVAKKYSQDTSASDGGKLGFFSRGQMVAEFEDAAFSMKKGEVSDLVETQYGYHIIKVTDRINEQTSFEDAKETIKDQLLKNKYQEQIEKLTKEAKVEKDEKVINKITI</sequence>
<dbReference type="PANTHER" id="PTHR47245:SF2">
    <property type="entry name" value="PEPTIDYL-PROLYL CIS-TRANS ISOMERASE HP_0175-RELATED"/>
    <property type="match status" value="1"/>
</dbReference>
<dbReference type="Gene3D" id="1.10.8.1040">
    <property type="match status" value="1"/>
</dbReference>
<evidence type="ECO:0000313" key="5">
    <source>
        <dbReference type="EMBL" id="CDS90046.1"/>
    </source>
</evidence>
<dbReference type="EMBL" id="LK932531">
    <property type="protein sequence ID" value="CDS89837.1"/>
    <property type="molecule type" value="Genomic_DNA"/>
</dbReference>
<evidence type="ECO:0000313" key="10">
    <source>
        <dbReference type="EMBL" id="VHY16159.1"/>
    </source>
</evidence>
<dbReference type="AlphaFoldDB" id="A0A031WHW1"/>
<dbReference type="Proteomes" id="UP000372533">
    <property type="component" value="Unassembled WGS sequence"/>
</dbReference>
<evidence type="ECO:0000313" key="6">
    <source>
        <dbReference type="EMBL" id="CDT38429.1"/>
    </source>
</evidence>
<dbReference type="Pfam" id="PF13616">
    <property type="entry name" value="Rotamase_3"/>
    <property type="match status" value="1"/>
</dbReference>
<evidence type="ECO:0000259" key="3">
    <source>
        <dbReference type="PROSITE" id="PS50198"/>
    </source>
</evidence>
<dbReference type="InterPro" id="IPR050245">
    <property type="entry name" value="PrsA_foldase"/>
</dbReference>
<evidence type="ECO:0000313" key="4">
    <source>
        <dbReference type="EMBL" id="CDS89837.1"/>
    </source>
</evidence>
<dbReference type="RefSeq" id="WP_009892066.1">
    <property type="nucleotide sequence ID" value="NZ_AP031492.1"/>
</dbReference>
<feature type="chain" id="PRO_5014497028" evidence="2">
    <location>
        <begin position="22"/>
        <end position="331"/>
    </location>
</feature>
<reference evidence="7" key="4">
    <citation type="submission" date="2021-06" db="EMBL/GenBank/DDBJ databases">
        <authorList>
            <consortium name="NCBI Pathogen Detection Project"/>
        </authorList>
    </citation>
    <scope>NUCLEOTIDE SEQUENCE</scope>
    <source>
        <strain evidence="7">HN1000</strain>
    </source>
</reference>
<dbReference type="PROSITE" id="PS50198">
    <property type="entry name" value="PPIC_PPIASE_2"/>
    <property type="match status" value="1"/>
</dbReference>
<reference evidence="10 12" key="3">
    <citation type="submission" date="2019-04" db="EMBL/GenBank/DDBJ databases">
        <authorList>
            <consortium name="Pathogen Informatics"/>
        </authorList>
    </citation>
    <scope>NUCLEOTIDE SEQUENCE [LARGE SCALE GENOMIC DNA]</scope>
    <source>
        <strain evidence="9">Clo34</strain>
        <strain evidence="13">clo34</strain>
        <strain evidence="12">tl291</strain>
        <strain evidence="10">Tl291</strain>
        <strain evidence="8 11">VRECD0157</strain>
    </source>
</reference>
<accession>A0A031WHW1</accession>
<dbReference type="InterPro" id="IPR023058">
    <property type="entry name" value="PPIase_PpiC_CS"/>
</dbReference>
<organism evidence="4">
    <name type="scientific">Clostridioides difficile</name>
    <name type="common">Peptoclostridium difficile</name>
    <dbReference type="NCBI Taxonomy" id="1496"/>
    <lineage>
        <taxon>Bacteria</taxon>
        <taxon>Bacillati</taxon>
        <taxon>Bacillota</taxon>
        <taxon>Clostridia</taxon>
        <taxon>Peptostreptococcales</taxon>
        <taxon>Peptostreptococcaceae</taxon>
        <taxon>Clostridioides</taxon>
    </lineage>
</organism>
<evidence type="ECO:0000256" key="2">
    <source>
        <dbReference type="SAM" id="SignalP"/>
    </source>
</evidence>
<gene>
    <name evidence="4" type="primary">prsA</name>
    <name evidence="8" type="synonym">prsA1</name>
    <name evidence="9" type="synonym">prsA_3</name>
    <name evidence="6" type="ORF">BN1095_460002</name>
    <name evidence="4" type="ORF">BN1096_760085</name>
    <name evidence="5" type="ORF">BN1097_760088</name>
    <name evidence="7" type="ORF">KRM00_000781</name>
    <name evidence="10" type="ORF">SAMEA1402366_02963</name>
    <name evidence="9" type="ORF">SAMEA1402399_03639</name>
    <name evidence="8" type="ORF">SAMEA3375112_02953</name>
</gene>
<dbReference type="EMBL" id="FUPS01000011">
    <property type="protein sequence ID" value="SJS82295.1"/>
    <property type="molecule type" value="Genomic_DNA"/>
</dbReference>
<dbReference type="Proteomes" id="UP000189137">
    <property type="component" value="Unassembled WGS sequence"/>
</dbReference>
<evidence type="ECO:0000256" key="1">
    <source>
        <dbReference type="PROSITE-ProRule" id="PRU00278"/>
    </source>
</evidence>
<dbReference type="InterPro" id="IPR000297">
    <property type="entry name" value="PPIase_PpiC"/>
</dbReference>
<protein>
    <submittedName>
        <fullName evidence="8">Foldase protein prsA 1</fullName>
        <ecNumber evidence="4 8">5.2.1.8</ecNumber>
    </submittedName>
    <submittedName>
        <fullName evidence="4 7">Peptidylprolyl isomerase</fullName>
    </submittedName>
</protein>
<dbReference type="PANTHER" id="PTHR47245">
    <property type="entry name" value="PEPTIDYLPROLYL ISOMERASE"/>
    <property type="match status" value="1"/>
</dbReference>
<keyword evidence="1 4" id="KW-0413">Isomerase</keyword>
<dbReference type="PROSITE" id="PS01096">
    <property type="entry name" value="PPIC_PPIASE_1"/>
    <property type="match status" value="1"/>
</dbReference>
<dbReference type="KEGG" id="pdf:CD630DERM_35000"/>
<dbReference type="Gene3D" id="3.10.50.40">
    <property type="match status" value="1"/>
</dbReference>
<dbReference type="EMBL" id="CAADAN010000018">
    <property type="protein sequence ID" value="VFD35667.1"/>
    <property type="molecule type" value="Genomic_DNA"/>
</dbReference>
<dbReference type="EMBL" id="LK932416">
    <property type="protein sequence ID" value="CDS90046.1"/>
    <property type="molecule type" value="Genomic_DNA"/>
</dbReference>
<evidence type="ECO:0000313" key="13">
    <source>
        <dbReference type="Proteomes" id="UP000411588"/>
    </source>
</evidence>
<feature type="domain" description="PpiC" evidence="3">
    <location>
        <begin position="177"/>
        <end position="282"/>
    </location>
</feature>
<evidence type="ECO:0000313" key="12">
    <source>
        <dbReference type="Proteomes" id="UP000372533"/>
    </source>
</evidence>
<dbReference type="Proteomes" id="UP000878956">
    <property type="component" value="Unassembled WGS sequence"/>
</dbReference>